<name>F4H7S7_CELFA</name>
<dbReference type="Proteomes" id="UP000008460">
    <property type="component" value="Chromosome"/>
</dbReference>
<accession>F4H7S7</accession>
<feature type="domain" description="Activator of Hsp90 ATPase homologue 1/2-like C-terminal" evidence="2">
    <location>
        <begin position="29"/>
        <end position="145"/>
    </location>
</feature>
<dbReference type="InterPro" id="IPR023393">
    <property type="entry name" value="START-like_dom_sf"/>
</dbReference>
<sequence length="170" mass="18743">MTDGTDMRGVLTATPAGTSVRFERRYTTDVDDLWTCLTQRDRVARWLGPVHGDLRVGGHFEVRMGDDVPDSPQNATGEVLVCERPHQLDVTWSFPGEPVTRLTVTLAGDDDATVLVLEHHGLDERAARGYGGGWHTCLDRLGDHLAAGDVRSWDELFAQRQALYRDGASG</sequence>
<reference evidence="3 4" key="1">
    <citation type="submission" date="2011-04" db="EMBL/GenBank/DDBJ databases">
        <title>Complete sequence of Cellulomonas fimi ATCC 484.</title>
        <authorList>
            <consortium name="US DOE Joint Genome Institute"/>
            <person name="Lucas S."/>
            <person name="Han J."/>
            <person name="Lapidus A."/>
            <person name="Cheng J.-F."/>
            <person name="Goodwin L."/>
            <person name="Pitluck S."/>
            <person name="Peters L."/>
            <person name="Chertkov O."/>
            <person name="Detter J.C."/>
            <person name="Han C."/>
            <person name="Tapia R."/>
            <person name="Land M."/>
            <person name="Hauser L."/>
            <person name="Kyrpides N."/>
            <person name="Ivanova N."/>
            <person name="Ovchinnikova G."/>
            <person name="Pagani I."/>
            <person name="Mead D."/>
            <person name="Brumm P."/>
            <person name="Woyke T."/>
        </authorList>
    </citation>
    <scope>NUCLEOTIDE SEQUENCE [LARGE SCALE GENOMIC DNA]</scope>
    <source>
        <strain evidence="4">ATCC 484 / DSM 20113 / JCM 1341 / NBRC 15513 / NCIMB 8980 / NCTC 7547</strain>
    </source>
</reference>
<dbReference type="Gene3D" id="3.30.530.20">
    <property type="match status" value="1"/>
</dbReference>
<dbReference type="AlphaFoldDB" id="F4H7S7"/>
<dbReference type="SUPFAM" id="SSF55961">
    <property type="entry name" value="Bet v1-like"/>
    <property type="match status" value="1"/>
</dbReference>
<dbReference type="KEGG" id="cfi:Celf_1629"/>
<evidence type="ECO:0000313" key="3">
    <source>
        <dbReference type="EMBL" id="AEE45761.1"/>
    </source>
</evidence>
<evidence type="ECO:0000259" key="2">
    <source>
        <dbReference type="Pfam" id="PF08327"/>
    </source>
</evidence>
<keyword evidence="4" id="KW-1185">Reference proteome</keyword>
<organism evidence="3 4">
    <name type="scientific">Cellulomonas fimi (strain ATCC 484 / DSM 20113 / JCM 1341 / CCUG 24087 / LMG 16345 / NBRC 15513 / NCIMB 8980 / NCTC 7547 / NRS-133)</name>
    <dbReference type="NCBI Taxonomy" id="590998"/>
    <lineage>
        <taxon>Bacteria</taxon>
        <taxon>Bacillati</taxon>
        <taxon>Actinomycetota</taxon>
        <taxon>Actinomycetes</taxon>
        <taxon>Micrococcales</taxon>
        <taxon>Cellulomonadaceae</taxon>
        <taxon>Cellulomonas</taxon>
    </lineage>
</organism>
<dbReference type="RefSeq" id="WP_013770787.1">
    <property type="nucleotide sequence ID" value="NC_015514.1"/>
</dbReference>
<dbReference type="InterPro" id="IPR013538">
    <property type="entry name" value="ASHA1/2-like_C"/>
</dbReference>
<dbReference type="CDD" id="cd08899">
    <property type="entry name" value="SRPBCC_CalC_Aha1-like_6"/>
    <property type="match status" value="1"/>
</dbReference>
<dbReference type="eggNOG" id="COG3832">
    <property type="taxonomic scope" value="Bacteria"/>
</dbReference>
<comment type="similarity">
    <text evidence="1">Belongs to the AHA1 family.</text>
</comment>
<protein>
    <submittedName>
        <fullName evidence="3">Activator of Hsp90 ATPase 1 family protein</fullName>
    </submittedName>
</protein>
<dbReference type="HOGENOM" id="CLU_108923_3_2_11"/>
<evidence type="ECO:0000313" key="4">
    <source>
        <dbReference type="Proteomes" id="UP000008460"/>
    </source>
</evidence>
<dbReference type="Pfam" id="PF08327">
    <property type="entry name" value="AHSA1"/>
    <property type="match status" value="1"/>
</dbReference>
<proteinExistence type="inferred from homology"/>
<evidence type="ECO:0000256" key="1">
    <source>
        <dbReference type="ARBA" id="ARBA00006817"/>
    </source>
</evidence>
<gene>
    <name evidence="3" type="ordered locus">Celf_1629</name>
</gene>
<dbReference type="EMBL" id="CP002666">
    <property type="protein sequence ID" value="AEE45761.1"/>
    <property type="molecule type" value="Genomic_DNA"/>
</dbReference>
<dbReference type="STRING" id="590998.Celf_1629"/>